<keyword evidence="2" id="KW-1133">Transmembrane helix</keyword>
<evidence type="ECO:0000313" key="4">
    <source>
        <dbReference type="Proteomes" id="UP000652761"/>
    </source>
</evidence>
<name>A0A843X3K1_COLES</name>
<sequence length="100" mass="11029">MPMRLGEQETLTGGAKRGNRIRSQMDPTAEPVPSLPPRLSRSPVWDAAEGFASLLWPLVACRTSKKLLPPLIHLSLAFSFRPLLTGLYLLLLSLCVFLCV</sequence>
<dbReference type="EMBL" id="NMUH01005191">
    <property type="protein sequence ID" value="MQM12085.1"/>
    <property type="molecule type" value="Genomic_DNA"/>
</dbReference>
<dbReference type="Proteomes" id="UP000652761">
    <property type="component" value="Unassembled WGS sequence"/>
</dbReference>
<proteinExistence type="predicted"/>
<keyword evidence="2" id="KW-0472">Membrane</keyword>
<evidence type="ECO:0000313" key="3">
    <source>
        <dbReference type="EMBL" id="MQM12085.1"/>
    </source>
</evidence>
<accession>A0A843X3K1</accession>
<evidence type="ECO:0000256" key="1">
    <source>
        <dbReference type="SAM" id="MobiDB-lite"/>
    </source>
</evidence>
<feature type="transmembrane region" description="Helical" evidence="2">
    <location>
        <begin position="78"/>
        <end position="99"/>
    </location>
</feature>
<keyword evidence="2" id="KW-0812">Transmembrane</keyword>
<comment type="caution">
    <text evidence="3">The sequence shown here is derived from an EMBL/GenBank/DDBJ whole genome shotgun (WGS) entry which is preliminary data.</text>
</comment>
<feature type="region of interest" description="Disordered" evidence="1">
    <location>
        <begin position="1"/>
        <end position="37"/>
    </location>
</feature>
<organism evidence="3 4">
    <name type="scientific">Colocasia esculenta</name>
    <name type="common">Wild taro</name>
    <name type="synonym">Arum esculentum</name>
    <dbReference type="NCBI Taxonomy" id="4460"/>
    <lineage>
        <taxon>Eukaryota</taxon>
        <taxon>Viridiplantae</taxon>
        <taxon>Streptophyta</taxon>
        <taxon>Embryophyta</taxon>
        <taxon>Tracheophyta</taxon>
        <taxon>Spermatophyta</taxon>
        <taxon>Magnoliopsida</taxon>
        <taxon>Liliopsida</taxon>
        <taxon>Araceae</taxon>
        <taxon>Aroideae</taxon>
        <taxon>Colocasieae</taxon>
        <taxon>Colocasia</taxon>
    </lineage>
</organism>
<keyword evidence="4" id="KW-1185">Reference proteome</keyword>
<dbReference type="AlphaFoldDB" id="A0A843X3K1"/>
<reference evidence="3" key="1">
    <citation type="submission" date="2017-07" db="EMBL/GenBank/DDBJ databases">
        <title>Taro Niue Genome Assembly and Annotation.</title>
        <authorList>
            <person name="Atibalentja N."/>
            <person name="Keating K."/>
            <person name="Fields C.J."/>
        </authorList>
    </citation>
    <scope>NUCLEOTIDE SEQUENCE</scope>
    <source>
        <strain evidence="3">Niue_2</strain>
        <tissue evidence="3">Leaf</tissue>
    </source>
</reference>
<protein>
    <submittedName>
        <fullName evidence="3">Uncharacterized protein</fullName>
    </submittedName>
</protein>
<gene>
    <name evidence="3" type="ORF">Taro_044998</name>
</gene>
<evidence type="ECO:0000256" key="2">
    <source>
        <dbReference type="SAM" id="Phobius"/>
    </source>
</evidence>